<comment type="caution">
    <text evidence="1">The sequence shown here is derived from an EMBL/GenBank/DDBJ whole genome shotgun (WGS) entry which is preliminary data.</text>
</comment>
<dbReference type="Proteomes" id="UP001597110">
    <property type="component" value="Unassembled WGS sequence"/>
</dbReference>
<name>A0ABW2Y8C6_9GAMM</name>
<keyword evidence="2" id="KW-1185">Reference proteome</keyword>
<reference evidence="2" key="1">
    <citation type="journal article" date="2019" name="Int. J. Syst. Evol. Microbiol.">
        <title>The Global Catalogue of Microorganisms (GCM) 10K type strain sequencing project: providing services to taxonomists for standard genome sequencing and annotation.</title>
        <authorList>
            <consortium name="The Broad Institute Genomics Platform"/>
            <consortium name="The Broad Institute Genome Sequencing Center for Infectious Disease"/>
            <person name="Wu L."/>
            <person name="Ma J."/>
        </authorList>
    </citation>
    <scope>NUCLEOTIDE SEQUENCE [LARGE SCALE GENOMIC DNA]</scope>
    <source>
        <strain evidence="2">CCUG 55585</strain>
    </source>
</reference>
<dbReference type="EMBL" id="JBHTIF010000001">
    <property type="protein sequence ID" value="MFD0724809.1"/>
    <property type="molecule type" value="Genomic_DNA"/>
</dbReference>
<accession>A0ABW2Y8C6</accession>
<evidence type="ECO:0000313" key="1">
    <source>
        <dbReference type="EMBL" id="MFD0724809.1"/>
    </source>
</evidence>
<dbReference type="RefSeq" id="WP_386822450.1">
    <property type="nucleotide sequence ID" value="NZ_JBHTIF010000001.1"/>
</dbReference>
<protein>
    <submittedName>
        <fullName evidence="1">Uncharacterized protein</fullName>
    </submittedName>
</protein>
<proteinExistence type="predicted"/>
<evidence type="ECO:0000313" key="2">
    <source>
        <dbReference type="Proteomes" id="UP001597110"/>
    </source>
</evidence>
<organism evidence="1 2">
    <name type="scientific">Lysobacter brunescens</name>
    <dbReference type="NCBI Taxonomy" id="262323"/>
    <lineage>
        <taxon>Bacteria</taxon>
        <taxon>Pseudomonadati</taxon>
        <taxon>Pseudomonadota</taxon>
        <taxon>Gammaproteobacteria</taxon>
        <taxon>Lysobacterales</taxon>
        <taxon>Lysobacteraceae</taxon>
        <taxon>Lysobacter</taxon>
    </lineage>
</organism>
<sequence length="169" mass="18448">MNPTSASVAMTESEAIQIAFPDEPNWHVVPDDVLVALVVTHQCEPSCAQSALTELKSRGHHQTGALCESLLHDSNADRWLRAGAMSILLSHHPLEGFGIALAMTDDCEAELLEEIVEALNYEHQGPLAEIVHAHPLVQRVRERLVRQGIDQVEFGALFMDNFGGNPPVG</sequence>
<gene>
    <name evidence="1" type="ORF">ACFQ0E_04270</name>
</gene>